<dbReference type="Gene3D" id="3.40.50.1820">
    <property type="entry name" value="alpha/beta hydrolase"/>
    <property type="match status" value="1"/>
</dbReference>
<dbReference type="SUPFAM" id="SSF53474">
    <property type="entry name" value="alpha/beta-Hydrolases"/>
    <property type="match status" value="1"/>
</dbReference>
<keyword evidence="3" id="KW-0472">Membrane</keyword>
<keyword evidence="3" id="KW-0812">Transmembrane</keyword>
<evidence type="ECO:0000313" key="6">
    <source>
        <dbReference type="Proteomes" id="UP000091820"/>
    </source>
</evidence>
<sequence>MYLCVCIHDILYCFSHSFPYIRKYCIENACKQLVVKLCLLFCLFFFFLCILCIFAAGASEKKLPVIVFVHGESFEWSSGNPYDGSVLASYGEVVVVTLNYRLGILGFLNANPNPLIHARVANYGLMDQIAALHWIQQNIQKFGGDPNLVTLAGHGTGAACISYLMATPTMVRGLFQRTILMSGSAYASWSLVDDPVMFAIKLAREVNCSIPEDIDKHHEQIVDCLREISLEELYAADIQAPTFLSSFGPSVDGVVIRSGHSNLDIDDLIARNSKRSSPTGGSGSSSFGNGGNSNFGSNYFGNNGGSGSSGSAYSNGGGFITAGPHFDVLFGVVTGESIWRFSAHDIQNGFEGERRDKIIRTYVRNAYNYHLNEIFYTVSSIIIVMQFTVYANQSINNRNRSN</sequence>
<dbReference type="Proteomes" id="UP000091820">
    <property type="component" value="Unassembled WGS sequence"/>
</dbReference>
<dbReference type="STRING" id="37001.A0A1A9X426"/>
<evidence type="ECO:0000259" key="4">
    <source>
        <dbReference type="Pfam" id="PF00135"/>
    </source>
</evidence>
<dbReference type="InterPro" id="IPR002018">
    <property type="entry name" value="CarbesteraseB"/>
</dbReference>
<dbReference type="InterPro" id="IPR051093">
    <property type="entry name" value="Neuroligin/BSAL"/>
</dbReference>
<name>A0A1A9X426_9MUSC</name>
<dbReference type="InterPro" id="IPR029058">
    <property type="entry name" value="AB_hydrolase_fold"/>
</dbReference>
<keyword evidence="2" id="KW-0325">Glycoprotein</keyword>
<protein>
    <recommendedName>
        <fullName evidence="4">Carboxylesterase type B domain-containing protein</fullName>
    </recommendedName>
</protein>
<keyword evidence="3" id="KW-1133">Transmembrane helix</keyword>
<feature type="transmembrane region" description="Helical" evidence="3">
    <location>
        <begin position="33"/>
        <end position="56"/>
    </location>
</feature>
<dbReference type="VEuPathDB" id="VectorBase:GBRI043508"/>
<proteinExistence type="inferred from homology"/>
<dbReference type="EnsemblMetazoa" id="GBRI043508-RA">
    <property type="protein sequence ID" value="GBRI043508-PA"/>
    <property type="gene ID" value="GBRI043508"/>
</dbReference>
<dbReference type="Pfam" id="PF00135">
    <property type="entry name" value="COesterase"/>
    <property type="match status" value="1"/>
</dbReference>
<organism evidence="5 6">
    <name type="scientific">Glossina brevipalpis</name>
    <dbReference type="NCBI Taxonomy" id="37001"/>
    <lineage>
        <taxon>Eukaryota</taxon>
        <taxon>Metazoa</taxon>
        <taxon>Ecdysozoa</taxon>
        <taxon>Arthropoda</taxon>
        <taxon>Hexapoda</taxon>
        <taxon>Insecta</taxon>
        <taxon>Pterygota</taxon>
        <taxon>Neoptera</taxon>
        <taxon>Endopterygota</taxon>
        <taxon>Diptera</taxon>
        <taxon>Brachycera</taxon>
        <taxon>Muscomorpha</taxon>
        <taxon>Hippoboscoidea</taxon>
        <taxon>Glossinidae</taxon>
        <taxon>Glossina</taxon>
    </lineage>
</organism>
<evidence type="ECO:0000256" key="1">
    <source>
        <dbReference type="ARBA" id="ARBA00005964"/>
    </source>
</evidence>
<reference evidence="5" key="2">
    <citation type="submission" date="2020-05" db="UniProtKB">
        <authorList>
            <consortium name="EnsemblMetazoa"/>
        </authorList>
    </citation>
    <scope>IDENTIFICATION</scope>
    <source>
        <strain evidence="5">IAEA</strain>
    </source>
</reference>
<accession>A0A1A9X426</accession>
<evidence type="ECO:0000256" key="2">
    <source>
        <dbReference type="ARBA" id="ARBA00023180"/>
    </source>
</evidence>
<evidence type="ECO:0000256" key="3">
    <source>
        <dbReference type="SAM" id="Phobius"/>
    </source>
</evidence>
<comment type="similarity">
    <text evidence="1">Belongs to the type-B carboxylesterase/lipase family.</text>
</comment>
<evidence type="ECO:0000313" key="5">
    <source>
        <dbReference type="EnsemblMetazoa" id="GBRI043508-PA"/>
    </source>
</evidence>
<keyword evidence="6" id="KW-1185">Reference proteome</keyword>
<feature type="domain" description="Carboxylesterase type B" evidence="4">
    <location>
        <begin position="58"/>
        <end position="258"/>
    </location>
</feature>
<dbReference type="PANTHER" id="PTHR43903">
    <property type="entry name" value="NEUROLIGIN"/>
    <property type="match status" value="1"/>
</dbReference>
<dbReference type="AlphaFoldDB" id="A0A1A9X426"/>
<reference evidence="6" key="1">
    <citation type="submission" date="2014-03" db="EMBL/GenBank/DDBJ databases">
        <authorList>
            <person name="Aksoy S."/>
            <person name="Warren W."/>
            <person name="Wilson R.K."/>
        </authorList>
    </citation>
    <scope>NUCLEOTIDE SEQUENCE [LARGE SCALE GENOMIC DNA]</scope>
    <source>
        <strain evidence="6">IAEA</strain>
    </source>
</reference>